<sequence length="100" mass="12068">MTKRYSSKYHEANKCYWFGISPGSLENIKSSKDQYIEFEMKHECIIEVPVEIILEYTKIANTRKDKSGNIKHYQIYIRKEPRIQLFKNDKTWELEKYLIG</sequence>
<reference evidence="1 2" key="1">
    <citation type="submission" date="2016-10" db="EMBL/GenBank/DDBJ databases">
        <authorList>
            <person name="de Groot N.N."/>
        </authorList>
    </citation>
    <scope>NUCLEOTIDE SEQUENCE [LARGE SCALE GENOMIC DNA]</scope>
    <source>
        <strain evidence="1 2">DSM 21650</strain>
    </source>
</reference>
<dbReference type="Proteomes" id="UP000198625">
    <property type="component" value="Unassembled WGS sequence"/>
</dbReference>
<evidence type="ECO:0000313" key="2">
    <source>
        <dbReference type="Proteomes" id="UP000198625"/>
    </source>
</evidence>
<dbReference type="OrthoDB" id="9811997at2"/>
<proteinExistence type="predicted"/>
<organism evidence="1 2">
    <name type="scientific">Proteiniborus ethanoligenes</name>
    <dbReference type="NCBI Taxonomy" id="415015"/>
    <lineage>
        <taxon>Bacteria</taxon>
        <taxon>Bacillati</taxon>
        <taxon>Bacillota</taxon>
        <taxon>Clostridia</taxon>
        <taxon>Eubacteriales</taxon>
        <taxon>Proteiniborus</taxon>
    </lineage>
</organism>
<keyword evidence="2" id="KW-1185">Reference proteome</keyword>
<protein>
    <submittedName>
        <fullName evidence="1">Uncharacterized protein</fullName>
    </submittedName>
</protein>
<evidence type="ECO:0000313" key="1">
    <source>
        <dbReference type="EMBL" id="SDZ27122.1"/>
    </source>
</evidence>
<dbReference type="RefSeq" id="WP_091731787.1">
    <property type="nucleotide sequence ID" value="NZ_FNQE01000029.1"/>
</dbReference>
<gene>
    <name evidence="1" type="ORF">SAMN05660462_02471</name>
</gene>
<name>A0A1H3RN19_9FIRM</name>
<dbReference type="EMBL" id="FNQE01000029">
    <property type="protein sequence ID" value="SDZ27122.1"/>
    <property type="molecule type" value="Genomic_DNA"/>
</dbReference>
<accession>A0A1H3RN19</accession>
<dbReference type="AlphaFoldDB" id="A0A1H3RN19"/>